<evidence type="ECO:0000259" key="6">
    <source>
        <dbReference type="PROSITE" id="PS50835"/>
    </source>
</evidence>
<dbReference type="InterPro" id="IPR013098">
    <property type="entry name" value="Ig_I-set"/>
</dbReference>
<comment type="subcellular location">
    <subcellularLocation>
        <location evidence="1">Membrane</location>
        <topology evidence="1">Single-pass membrane protein</topology>
    </subcellularLocation>
</comment>
<dbReference type="SMART" id="SM00408">
    <property type="entry name" value="IGc2"/>
    <property type="match status" value="6"/>
</dbReference>
<feature type="signal peptide" evidence="5">
    <location>
        <begin position="1"/>
        <end position="25"/>
    </location>
</feature>
<feature type="domain" description="Ig-like" evidence="6">
    <location>
        <begin position="550"/>
        <end position="646"/>
    </location>
</feature>
<dbReference type="InterPro" id="IPR036179">
    <property type="entry name" value="Ig-like_dom_sf"/>
</dbReference>
<dbReference type="PROSITE" id="PS50835">
    <property type="entry name" value="IG_LIKE"/>
    <property type="match status" value="9"/>
</dbReference>
<dbReference type="GO" id="GO:0005178">
    <property type="term" value="F:integrin binding"/>
    <property type="evidence" value="ECO:0007669"/>
    <property type="project" value="InterPro"/>
</dbReference>
<feature type="domain" description="Ig-like" evidence="6">
    <location>
        <begin position="848"/>
        <end position="929"/>
    </location>
</feature>
<keyword evidence="4" id="KW-1133">Transmembrane helix</keyword>
<dbReference type="InterPro" id="IPR003598">
    <property type="entry name" value="Ig_sub2"/>
</dbReference>
<feature type="domain" description="Ig-like" evidence="6">
    <location>
        <begin position="372"/>
        <end position="456"/>
    </location>
</feature>
<dbReference type="InterPro" id="IPR013783">
    <property type="entry name" value="Ig-like_fold"/>
</dbReference>
<keyword evidence="2 4" id="KW-0472">Membrane</keyword>
<feature type="domain" description="Ig-like" evidence="6">
    <location>
        <begin position="225"/>
        <end position="368"/>
    </location>
</feature>
<dbReference type="Pfam" id="PF08205">
    <property type="entry name" value="C2-set_2"/>
    <property type="match status" value="1"/>
</dbReference>
<name>A0A6P8UFL5_GYMAC</name>
<feature type="domain" description="Ig-like" evidence="6">
    <location>
        <begin position="955"/>
        <end position="1035"/>
    </location>
</feature>
<keyword evidence="7" id="KW-1185">Reference proteome</keyword>
<accession>A0A6P8UFL5</accession>
<dbReference type="SMART" id="SM00409">
    <property type="entry name" value="IG"/>
    <property type="match status" value="10"/>
</dbReference>
<dbReference type="GO" id="GO:0016020">
    <property type="term" value="C:membrane"/>
    <property type="evidence" value="ECO:0007669"/>
    <property type="project" value="UniProtKB-SubCell"/>
</dbReference>
<proteinExistence type="predicted"/>
<keyword evidence="4" id="KW-0812">Transmembrane</keyword>
<evidence type="ECO:0000313" key="8">
    <source>
        <dbReference type="RefSeq" id="XP_034075869.1"/>
    </source>
</evidence>
<feature type="chain" id="PRO_5028140909" evidence="5">
    <location>
        <begin position="26"/>
        <end position="1434"/>
    </location>
</feature>
<dbReference type="OrthoDB" id="5843397at2759"/>
<dbReference type="InterPro" id="IPR003597">
    <property type="entry name" value="Ig_C1-set"/>
</dbReference>
<feature type="domain" description="Ig-like" evidence="6">
    <location>
        <begin position="674"/>
        <end position="750"/>
    </location>
</feature>
<evidence type="ECO:0000256" key="1">
    <source>
        <dbReference type="ARBA" id="ARBA00004167"/>
    </source>
</evidence>
<reference evidence="8" key="1">
    <citation type="submission" date="2025-08" db="UniProtKB">
        <authorList>
            <consortium name="RefSeq"/>
        </authorList>
    </citation>
    <scope>IDENTIFICATION</scope>
</reference>
<dbReference type="InterPro" id="IPR007110">
    <property type="entry name" value="Ig-like_dom"/>
</dbReference>
<feature type="transmembrane region" description="Helical" evidence="4">
    <location>
        <begin position="1131"/>
        <end position="1149"/>
    </location>
</feature>
<dbReference type="InterPro" id="IPR047012">
    <property type="entry name" value="ICAM_VCAM"/>
</dbReference>
<sequence length="1434" mass="158838">MSESTSFIRIFVGVLLSATAAGVFTSCPIELSPPSVVVRYGDSVSVNCSTSESLFDGIGWEASQGGKSLESVTHMAWTVEKLTEWTISPSCYINPFPESSFQQCLKNPKVVLYTFPENISLSSSSGPLMEMSEGEKHNFTCDIQNIAPVINLTVKWYKGDEMVYEDTFKDPSKEPVNQSSIFSFIPTRQDNRVTFRCEAHLDLRPEGPQLNASSQEYNITVFFGPEVQCAAVLEGETLERRCSVMGYPIPTVTWSKNGTSIEPTEPLSRENAGMYFAVAEGAESTTTEHWIVVWYKPELKCPSNYTALEDAPHNLSCTVEGFPKPEVMWFKDEDEVALPESLTRSDTGQYVISASNNLSSINVTVEINVVYPPSQIVELEDSEVDVGSDVWLKCSSTGNPRPNYLWDYYQTANVVEENEDGVSRLHIHNATVYNKGSYTCHAWNDRGNVSKTATVTVKGAGQECPIEITPERMVVQYQDREQRATCNATSTDHPHAKEIYWQVLHGDKIDSSSWSVDTYKDWDPKPVCTAIFNVRGMCQKHLNFTLYKTPDNVSVSTVDNLSSVVDDKEFQLQCDITNVAPAGNLVVQWYRGNTTLPKGSLRVSGCLPENNTNCDIKTVRSPLNVSSTISFTLNRNDKSAEFRCEAILDLGAEGPKPRPNMMSSPLNITVYYKPSINTTKLPKRIPVFRGYPEELVCEAEGHPPPEIEWLYSEDKVPHKSGDTLIVYEAGRYTCNATNEVDSTYHAVEVILKGKPVSSSCEIEFSPPKVVVRFGDPFSLNCISTSNQIDSMGWEAIYGTGTGLQDGVSSVALKIDSVKDWKMEPQCFVNLENGVQCSETLNFTVYKMPDFISQPSQMDPMVEGEKYRLQCDIVDVAPIRHLFVVWHIGNTIIYKDSFNDDTTFPVNTSSVLNLTAQRGYNGAQVWCEANMLFSPPVQSLPKIQSKPQKLIVLYSPTFTKPENETFELSARNKIMLNCTATGNPMPVYSWGFAHPIQQTKKNDSQLILTPSIRLPGTYNCTASNTQGSSTKYFTVIEAPRNRTTFAALVGGFVFLGAVLFIGGLLFVKPDGTFSFSKLPTLLSETHFSCLKSVSCTKADSNPVPCRVAKLVQVGICFSLSPLNRRLSAQDNMGITFFRWILTLCMIYSVSGEGCSLVLKPSRVVVGFGEPVSVSCEATRPVRVLGWESVISAAHTQQDLSVQWKVDSLIDWIEEPICYGVFFTAPRQCEEKLNLVLYKTPDSVSIRPVNHSGPMVEGKEYQLLCEVQNIAPVQYLTLRWYKGQTEVYNHSFTELTSSSPVQVSSILMVTPTKAENGAQYRCVAELELGPEGPQPPPTVTSEPLNASVYFPPTFLDPVPAVLDLTVGAEMTLNCTATGNPMPVYSWQSSNPIPERMGDEAALTSSSLLPGTYTCTASNTLEKKSKQFIIKAKTKGV</sequence>
<dbReference type="Pfam" id="PF13927">
    <property type="entry name" value="Ig_3"/>
    <property type="match status" value="1"/>
</dbReference>
<dbReference type="PANTHER" id="PTHR13771:SF9">
    <property type="entry name" value="INTERCELLULAR ADHESION MOLECULE 5"/>
    <property type="match status" value="1"/>
</dbReference>
<dbReference type="SUPFAM" id="SSF48726">
    <property type="entry name" value="Immunoglobulin"/>
    <property type="match status" value="11"/>
</dbReference>
<evidence type="ECO:0000313" key="7">
    <source>
        <dbReference type="Proteomes" id="UP000515161"/>
    </source>
</evidence>
<organism evidence="7 8">
    <name type="scientific">Gymnodraco acuticeps</name>
    <name type="common">Antarctic dragonfish</name>
    <dbReference type="NCBI Taxonomy" id="8218"/>
    <lineage>
        <taxon>Eukaryota</taxon>
        <taxon>Metazoa</taxon>
        <taxon>Chordata</taxon>
        <taxon>Craniata</taxon>
        <taxon>Vertebrata</taxon>
        <taxon>Euteleostomi</taxon>
        <taxon>Actinopterygii</taxon>
        <taxon>Neopterygii</taxon>
        <taxon>Teleostei</taxon>
        <taxon>Neoteleostei</taxon>
        <taxon>Acanthomorphata</taxon>
        <taxon>Eupercaria</taxon>
        <taxon>Perciformes</taxon>
        <taxon>Notothenioidei</taxon>
        <taxon>Bathydraconidae</taxon>
        <taxon>Gymnodraco</taxon>
    </lineage>
</organism>
<dbReference type="GO" id="GO:0007155">
    <property type="term" value="P:cell adhesion"/>
    <property type="evidence" value="ECO:0007669"/>
    <property type="project" value="InterPro"/>
</dbReference>
<dbReference type="RefSeq" id="XP_034075869.1">
    <property type="nucleotide sequence ID" value="XM_034219978.1"/>
</dbReference>
<gene>
    <name evidence="8" type="primary">LOC117548613</name>
</gene>
<evidence type="ECO:0000256" key="4">
    <source>
        <dbReference type="SAM" id="Phobius"/>
    </source>
</evidence>
<protein>
    <submittedName>
        <fullName evidence="8">Hemicentin-1-like</fullName>
    </submittedName>
</protein>
<keyword evidence="3" id="KW-1015">Disulfide bond</keyword>
<feature type="domain" description="Ig-like" evidence="6">
    <location>
        <begin position="108"/>
        <end position="220"/>
    </location>
</feature>
<evidence type="ECO:0000256" key="5">
    <source>
        <dbReference type="SAM" id="SignalP"/>
    </source>
</evidence>
<dbReference type="Gene3D" id="2.60.40.10">
    <property type="entry name" value="Immunoglobulins"/>
    <property type="match status" value="14"/>
</dbReference>
<dbReference type="Pfam" id="PF07654">
    <property type="entry name" value="C1-set"/>
    <property type="match status" value="1"/>
</dbReference>
<dbReference type="InterPro" id="IPR013162">
    <property type="entry name" value="CD80_C2-set"/>
</dbReference>
<evidence type="ECO:0000256" key="2">
    <source>
        <dbReference type="ARBA" id="ARBA00023136"/>
    </source>
</evidence>
<feature type="domain" description="Ig-like" evidence="6">
    <location>
        <begin position="1239"/>
        <end position="1338"/>
    </location>
</feature>
<dbReference type="PANTHER" id="PTHR13771">
    <property type="entry name" value="INTERCELLULAR ADHESION MOLECULE"/>
    <property type="match status" value="1"/>
</dbReference>
<keyword evidence="5" id="KW-0732">Signal</keyword>
<dbReference type="InParanoid" id="A0A6P8UFL5"/>
<dbReference type="InterPro" id="IPR003599">
    <property type="entry name" value="Ig_sub"/>
</dbReference>
<feature type="transmembrane region" description="Helical" evidence="4">
    <location>
        <begin position="1044"/>
        <end position="1066"/>
    </location>
</feature>
<evidence type="ECO:0000256" key="3">
    <source>
        <dbReference type="ARBA" id="ARBA00023157"/>
    </source>
</evidence>
<dbReference type="Pfam" id="PF13895">
    <property type="entry name" value="Ig_2"/>
    <property type="match status" value="3"/>
</dbReference>
<dbReference type="Pfam" id="PF07679">
    <property type="entry name" value="I-set"/>
    <property type="match status" value="1"/>
</dbReference>
<dbReference type="GeneID" id="117548613"/>
<dbReference type="KEGG" id="gacu:117548613"/>
<dbReference type="Proteomes" id="UP000515161">
    <property type="component" value="Unplaced"/>
</dbReference>
<feature type="domain" description="Ig-like" evidence="6">
    <location>
        <begin position="1349"/>
        <end position="1428"/>
    </location>
</feature>